<reference evidence="7" key="1">
    <citation type="submission" date="2020-02" db="EMBL/GenBank/DDBJ databases">
        <title>Genomic and physiological characterization of two novel Nitrospinaceae genera.</title>
        <authorList>
            <person name="Mueller A.J."/>
            <person name="Jung M.-Y."/>
            <person name="Strachan C.R."/>
            <person name="Herbold C.W."/>
            <person name="Kirkegaard R.H."/>
            <person name="Daims H."/>
        </authorList>
    </citation>
    <scope>NUCLEOTIDE SEQUENCE [LARGE SCALE GENOMIC DNA]</scope>
</reference>
<evidence type="ECO:0000259" key="5">
    <source>
        <dbReference type="Pfam" id="PF00535"/>
    </source>
</evidence>
<dbReference type="EMBL" id="CP048620">
    <property type="protein sequence ID" value="QPJ66743.1"/>
    <property type="molecule type" value="Genomic_DNA"/>
</dbReference>
<evidence type="ECO:0000313" key="7">
    <source>
        <dbReference type="Proteomes" id="UP000594464"/>
    </source>
</evidence>
<keyword evidence="4" id="KW-0472">Membrane</keyword>
<keyword evidence="4" id="KW-0812">Transmembrane</keyword>
<comment type="similarity">
    <text evidence="1">Belongs to the glycosyltransferase 2 family.</text>
</comment>
<feature type="domain" description="Glycosyltransferase 2-like" evidence="5">
    <location>
        <begin position="60"/>
        <end position="206"/>
    </location>
</feature>
<dbReference type="GO" id="GO:0016757">
    <property type="term" value="F:glycosyltransferase activity"/>
    <property type="evidence" value="ECO:0007669"/>
    <property type="project" value="UniProtKB-KW"/>
</dbReference>
<feature type="transmembrane region" description="Helical" evidence="4">
    <location>
        <begin position="384"/>
        <end position="405"/>
    </location>
</feature>
<keyword evidence="3 6" id="KW-0808">Transferase</keyword>
<dbReference type="PANTHER" id="PTHR43630">
    <property type="entry name" value="POLY-BETA-1,6-N-ACETYL-D-GLUCOSAMINE SYNTHASE"/>
    <property type="match status" value="1"/>
</dbReference>
<proteinExistence type="inferred from homology"/>
<evidence type="ECO:0000256" key="4">
    <source>
        <dbReference type="SAM" id="Phobius"/>
    </source>
</evidence>
<evidence type="ECO:0000313" key="6">
    <source>
        <dbReference type="EMBL" id="QPJ66743.1"/>
    </source>
</evidence>
<accession>A0A7T0C5B6</accession>
<feature type="transmembrane region" description="Helical" evidence="4">
    <location>
        <begin position="12"/>
        <end position="35"/>
    </location>
</feature>
<dbReference type="Gene3D" id="3.90.550.10">
    <property type="entry name" value="Spore Coat Polysaccharide Biosynthesis Protein SpsA, Chain A"/>
    <property type="match status" value="1"/>
</dbReference>
<dbReference type="Proteomes" id="UP000594464">
    <property type="component" value="Chromosome"/>
</dbReference>
<dbReference type="CDD" id="cd06423">
    <property type="entry name" value="CESA_like"/>
    <property type="match status" value="1"/>
</dbReference>
<evidence type="ECO:0000256" key="2">
    <source>
        <dbReference type="ARBA" id="ARBA00022676"/>
    </source>
</evidence>
<dbReference type="Pfam" id="PF00535">
    <property type="entry name" value="Glycos_transf_2"/>
    <property type="match status" value="1"/>
</dbReference>
<sequence length="465" mass="52460">MAQPLITLYNTFIVSYFLVLNSIYIFLIVLAFFAIRKYLKLVQLVELKSVFQSPFSKPISILAPAFNEEASIVNSVNSLLQLEYPLYEVVVINDGSTDRTLEYLKDSFDLKITNKVYRKQVECAPVRGVYESKKHPNLLVIDKVNGGGKADAMNAGINASSYPLFCAIDSDSIIEKDVLLKIIRPFIQDTSTVAAGGTVRIINGCKVRGGIIDEVGLPKTLLGKFQIMEYFRAFLAGRVAFSSFSCLLIISGAFGLFKKQHVIDVGGYWADAIGEDMELVVRLHKHLRQKKEKYKIVYIPDPVCWTEAPETYKVLGLQRKRWQRGLLQCLSVHSTMFLNPKYGVVGMLAFPFFLIFEGLGPIVEFVGVILFLVAWYFDLVNAELAILFFIGAIILNIVLSLGAVILEEMTFRRYPKLSHVLILCGLSALETFIYRPANTWWRLVGTFQYAMKKKVGWGVMEKKGF</sequence>
<organism evidence="6 7">
    <name type="scientific">Candidatus Nitrohelix vancouverensis</name>
    <dbReference type="NCBI Taxonomy" id="2705534"/>
    <lineage>
        <taxon>Bacteria</taxon>
        <taxon>Pseudomonadati</taxon>
        <taxon>Nitrospinota/Tectimicrobiota group</taxon>
        <taxon>Nitrospinota</taxon>
        <taxon>Nitrospinia</taxon>
        <taxon>Nitrospinales</taxon>
        <taxon>Nitrospinaceae</taxon>
        <taxon>Candidatus Nitrohelix</taxon>
    </lineage>
</organism>
<dbReference type="SUPFAM" id="SSF53448">
    <property type="entry name" value="Nucleotide-diphospho-sugar transferases"/>
    <property type="match status" value="1"/>
</dbReference>
<dbReference type="AlphaFoldDB" id="A0A7T0C5B6"/>
<protein>
    <submittedName>
        <fullName evidence="6">Glycosyltransferase family 2 protein</fullName>
    </submittedName>
</protein>
<dbReference type="KEGG" id="nva:G3M78_02610"/>
<evidence type="ECO:0000256" key="1">
    <source>
        <dbReference type="ARBA" id="ARBA00006739"/>
    </source>
</evidence>
<keyword evidence="4" id="KW-1133">Transmembrane helix</keyword>
<keyword evidence="2" id="KW-0328">Glycosyltransferase</keyword>
<dbReference type="InterPro" id="IPR001173">
    <property type="entry name" value="Glyco_trans_2-like"/>
</dbReference>
<feature type="transmembrane region" description="Helical" evidence="4">
    <location>
        <begin position="344"/>
        <end position="377"/>
    </location>
</feature>
<dbReference type="PANTHER" id="PTHR43630:SF1">
    <property type="entry name" value="POLY-BETA-1,6-N-ACETYL-D-GLUCOSAMINE SYNTHASE"/>
    <property type="match status" value="1"/>
</dbReference>
<dbReference type="InterPro" id="IPR029044">
    <property type="entry name" value="Nucleotide-diphossugar_trans"/>
</dbReference>
<name>A0A7T0C5B6_9BACT</name>
<feature type="transmembrane region" description="Helical" evidence="4">
    <location>
        <begin position="235"/>
        <end position="257"/>
    </location>
</feature>
<gene>
    <name evidence="6" type="ORF">G3M78_02610</name>
</gene>
<dbReference type="Pfam" id="PF03142">
    <property type="entry name" value="Chitin_synth_2"/>
    <property type="match status" value="1"/>
</dbReference>
<evidence type="ECO:0000256" key="3">
    <source>
        <dbReference type="ARBA" id="ARBA00022679"/>
    </source>
</evidence>